<dbReference type="EMBL" id="KV423937">
    <property type="protein sequence ID" value="KZT59802.1"/>
    <property type="molecule type" value="Genomic_DNA"/>
</dbReference>
<evidence type="ECO:0000313" key="1">
    <source>
        <dbReference type="EMBL" id="KZT59802.1"/>
    </source>
</evidence>
<reference evidence="1 2" key="1">
    <citation type="journal article" date="2016" name="Mol. Biol. Evol.">
        <title>Comparative Genomics of Early-Diverging Mushroom-Forming Fungi Provides Insights into the Origins of Lignocellulose Decay Capabilities.</title>
        <authorList>
            <person name="Nagy L.G."/>
            <person name="Riley R."/>
            <person name="Tritt A."/>
            <person name="Adam C."/>
            <person name="Daum C."/>
            <person name="Floudas D."/>
            <person name="Sun H."/>
            <person name="Yadav J.S."/>
            <person name="Pangilinan J."/>
            <person name="Larsson K.H."/>
            <person name="Matsuura K."/>
            <person name="Barry K."/>
            <person name="Labutti K."/>
            <person name="Kuo R."/>
            <person name="Ohm R.A."/>
            <person name="Bhattacharya S.S."/>
            <person name="Shirouzu T."/>
            <person name="Yoshinaga Y."/>
            <person name="Martin F.M."/>
            <person name="Grigoriev I.V."/>
            <person name="Hibbett D.S."/>
        </authorList>
    </citation>
    <scope>NUCLEOTIDE SEQUENCE [LARGE SCALE GENOMIC DNA]</scope>
    <source>
        <strain evidence="1 2">HHB12733</strain>
    </source>
</reference>
<dbReference type="AlphaFoldDB" id="A0A165HVK9"/>
<dbReference type="Proteomes" id="UP000076842">
    <property type="component" value="Unassembled WGS sequence"/>
</dbReference>
<dbReference type="InParanoid" id="A0A165HVK9"/>
<accession>A0A165HVK9</accession>
<keyword evidence="2" id="KW-1185">Reference proteome</keyword>
<sequence length="68" mass="8210">MDNFERIFPATLAYTVVQFRYVTLGDDAPDIEFDWDLLWETVRGFFMRPEAEQKLAVMAWWTEHLNCY</sequence>
<gene>
    <name evidence="1" type="ORF">CALCODRAFT_481305</name>
</gene>
<evidence type="ECO:0000313" key="2">
    <source>
        <dbReference type="Proteomes" id="UP000076842"/>
    </source>
</evidence>
<protein>
    <submittedName>
        <fullName evidence="1">Uncharacterized protein</fullName>
    </submittedName>
</protein>
<name>A0A165HVK9_9BASI</name>
<organism evidence="1 2">
    <name type="scientific">Calocera cornea HHB12733</name>
    <dbReference type="NCBI Taxonomy" id="1353952"/>
    <lineage>
        <taxon>Eukaryota</taxon>
        <taxon>Fungi</taxon>
        <taxon>Dikarya</taxon>
        <taxon>Basidiomycota</taxon>
        <taxon>Agaricomycotina</taxon>
        <taxon>Dacrymycetes</taxon>
        <taxon>Dacrymycetales</taxon>
        <taxon>Dacrymycetaceae</taxon>
        <taxon>Calocera</taxon>
    </lineage>
</organism>
<proteinExistence type="predicted"/>